<comment type="caution">
    <text evidence="1">The sequence shown here is derived from an EMBL/GenBank/DDBJ whole genome shotgun (WGS) entry which is preliminary data.</text>
</comment>
<accession>G9NXN6</accession>
<evidence type="ECO:0000313" key="2">
    <source>
        <dbReference type="Proteomes" id="UP000005426"/>
    </source>
</evidence>
<dbReference type="HOGENOM" id="CLU_2580275_0_0_1"/>
<keyword evidence="2" id="KW-1185">Reference proteome</keyword>
<protein>
    <submittedName>
        <fullName evidence="1">Uncharacterized protein</fullName>
    </submittedName>
</protein>
<name>G9NXN6_HYPAI</name>
<evidence type="ECO:0000313" key="1">
    <source>
        <dbReference type="EMBL" id="EHK44216.1"/>
    </source>
</evidence>
<reference evidence="1 2" key="1">
    <citation type="journal article" date="2011" name="Genome Biol.">
        <title>Comparative genome sequence analysis underscores mycoparasitism as the ancestral life style of Trichoderma.</title>
        <authorList>
            <person name="Kubicek C.P."/>
            <person name="Herrera-Estrella A."/>
            <person name="Seidl-Seiboth V."/>
            <person name="Martinez D.A."/>
            <person name="Druzhinina I.S."/>
            <person name="Thon M."/>
            <person name="Zeilinger S."/>
            <person name="Casas-Flores S."/>
            <person name="Horwitz B.A."/>
            <person name="Mukherjee P.K."/>
            <person name="Mukherjee M."/>
            <person name="Kredics L."/>
            <person name="Alcaraz L.D."/>
            <person name="Aerts A."/>
            <person name="Antal Z."/>
            <person name="Atanasova L."/>
            <person name="Cervantes-Badillo M.G."/>
            <person name="Challacombe J."/>
            <person name="Chertkov O."/>
            <person name="McCluskey K."/>
            <person name="Coulpier F."/>
            <person name="Deshpande N."/>
            <person name="von Doehren H."/>
            <person name="Ebbole D.J."/>
            <person name="Esquivel-Naranjo E.U."/>
            <person name="Fekete E."/>
            <person name="Flipphi M."/>
            <person name="Glaser F."/>
            <person name="Gomez-Rodriguez E.Y."/>
            <person name="Gruber S."/>
            <person name="Han C."/>
            <person name="Henrissat B."/>
            <person name="Hermosa R."/>
            <person name="Hernandez-Onate M."/>
            <person name="Karaffa L."/>
            <person name="Kosti I."/>
            <person name="Le Crom S."/>
            <person name="Lindquist E."/>
            <person name="Lucas S."/>
            <person name="Luebeck M."/>
            <person name="Luebeck P.S."/>
            <person name="Margeot A."/>
            <person name="Metz B."/>
            <person name="Misra M."/>
            <person name="Nevalainen H."/>
            <person name="Omann M."/>
            <person name="Packer N."/>
            <person name="Perrone G."/>
            <person name="Uresti-Rivera E.E."/>
            <person name="Salamov A."/>
            <person name="Schmoll M."/>
            <person name="Seiboth B."/>
            <person name="Shapiro H."/>
            <person name="Sukno S."/>
            <person name="Tamayo-Ramos J.A."/>
            <person name="Tisch D."/>
            <person name="Wiest A."/>
            <person name="Wilkinson H.H."/>
            <person name="Zhang M."/>
            <person name="Coutinho P.M."/>
            <person name="Kenerley C.M."/>
            <person name="Monte E."/>
            <person name="Baker S.E."/>
            <person name="Grigoriev I.V."/>
        </authorList>
    </citation>
    <scope>NUCLEOTIDE SEQUENCE [LARGE SCALE GENOMIC DNA]</scope>
    <source>
        <strain evidence="2">ATCC 20476 / IMI 206040</strain>
    </source>
</reference>
<proteinExistence type="predicted"/>
<organism evidence="1 2">
    <name type="scientific">Hypocrea atroviridis (strain ATCC 20476 / IMI 206040)</name>
    <name type="common">Trichoderma atroviride</name>
    <dbReference type="NCBI Taxonomy" id="452589"/>
    <lineage>
        <taxon>Eukaryota</taxon>
        <taxon>Fungi</taxon>
        <taxon>Dikarya</taxon>
        <taxon>Ascomycota</taxon>
        <taxon>Pezizomycotina</taxon>
        <taxon>Sordariomycetes</taxon>
        <taxon>Hypocreomycetidae</taxon>
        <taxon>Hypocreales</taxon>
        <taxon>Hypocreaceae</taxon>
        <taxon>Trichoderma</taxon>
    </lineage>
</organism>
<dbReference type="EMBL" id="ABDG02000025">
    <property type="protein sequence ID" value="EHK44216.1"/>
    <property type="molecule type" value="Genomic_DNA"/>
</dbReference>
<dbReference type="Proteomes" id="UP000005426">
    <property type="component" value="Unassembled WGS sequence"/>
</dbReference>
<feature type="non-terminal residue" evidence="1">
    <location>
        <position position="81"/>
    </location>
</feature>
<dbReference type="AlphaFoldDB" id="G9NXN6"/>
<gene>
    <name evidence="1" type="ORF">TRIATDRAFT_300509</name>
</gene>
<sequence>MSAGQLLPWPSLKVICNVLRGAVAGLVQHPSREATGHIHVVQKTRSHSACLLHAACSLNLTLQLARSYAELQRRLPVVLVL</sequence>